<accession>A0A6N0HYM0</accession>
<evidence type="ECO:0000256" key="1">
    <source>
        <dbReference type="SAM" id="MobiDB-lite"/>
    </source>
</evidence>
<dbReference type="RefSeq" id="WP_174673471.1">
    <property type="nucleotide sequence ID" value="NZ_CP054491.1"/>
</dbReference>
<dbReference type="KEGG" id="rev:HUE57_15175"/>
<sequence length="58" mass="6281">MMEHPLTNRTDYETDRLKPASLSCHGNPKGSIDITGGKREGGKLGQLAGAMSFVIYTE</sequence>
<protein>
    <submittedName>
        <fullName evidence="2">Uncharacterized protein</fullName>
    </submittedName>
</protein>
<name>A0A6N0HYM0_9GAMM</name>
<organism evidence="2 3">
    <name type="scientific">Candidatus Reidiella endopervernicosa</name>
    <dbReference type="NCBI Taxonomy" id="2738883"/>
    <lineage>
        <taxon>Bacteria</taxon>
        <taxon>Pseudomonadati</taxon>
        <taxon>Pseudomonadota</taxon>
        <taxon>Gammaproteobacteria</taxon>
        <taxon>Candidatus Reidiella</taxon>
    </lineage>
</organism>
<dbReference type="AlphaFoldDB" id="A0A6N0HYM0"/>
<reference evidence="2 3" key="1">
    <citation type="submission" date="2020-05" db="EMBL/GenBank/DDBJ databases">
        <title>Horizontal transmission and recombination maintain forever young bacterial symbiont genomes.</title>
        <authorList>
            <person name="Russell S.L."/>
            <person name="Pepper-Tunick E."/>
            <person name="Svedberg J."/>
            <person name="Byrne A."/>
            <person name="Ruelas Castillo J."/>
            <person name="Vollmers C."/>
            <person name="Beinart R.A."/>
            <person name="Corbett-Detig R."/>
        </authorList>
    </citation>
    <scope>NUCLEOTIDE SEQUENCE [LARGE SCALE GENOMIC DNA]</scope>
    <source>
        <strain evidence="2">Santa_Monica_outfall</strain>
    </source>
</reference>
<evidence type="ECO:0000313" key="3">
    <source>
        <dbReference type="Proteomes" id="UP000509658"/>
    </source>
</evidence>
<feature type="region of interest" description="Disordered" evidence="1">
    <location>
        <begin position="1"/>
        <end position="39"/>
    </location>
</feature>
<proteinExistence type="predicted"/>
<keyword evidence="3" id="KW-1185">Reference proteome</keyword>
<dbReference type="Proteomes" id="UP000509658">
    <property type="component" value="Chromosome"/>
</dbReference>
<dbReference type="EMBL" id="CP054491">
    <property type="protein sequence ID" value="QKQ27474.1"/>
    <property type="molecule type" value="Genomic_DNA"/>
</dbReference>
<evidence type="ECO:0000313" key="2">
    <source>
        <dbReference type="EMBL" id="QKQ27474.1"/>
    </source>
</evidence>
<gene>
    <name evidence="2" type="ORF">HUE57_15175</name>
</gene>